<gene>
    <name evidence="1" type="ORF">CDQ92_10940</name>
</gene>
<proteinExistence type="predicted"/>
<comment type="caution">
    <text evidence="1">The sequence shown here is derived from an EMBL/GenBank/DDBJ whole genome shotgun (WGS) entry which is preliminary data.</text>
</comment>
<name>A0A246JWR9_9SPHN</name>
<organism evidence="1 2">
    <name type="scientific">Sphingopyxis bauzanensis</name>
    <dbReference type="NCBI Taxonomy" id="651663"/>
    <lineage>
        <taxon>Bacteria</taxon>
        <taxon>Pseudomonadati</taxon>
        <taxon>Pseudomonadota</taxon>
        <taxon>Alphaproteobacteria</taxon>
        <taxon>Sphingomonadales</taxon>
        <taxon>Sphingomonadaceae</taxon>
        <taxon>Sphingopyxis</taxon>
    </lineage>
</organism>
<keyword evidence="2" id="KW-1185">Reference proteome</keyword>
<sequence>MGGGIPFTLPVTVNLMKLATSIEVKGGDKRISSALRQAWRAQSCSADLEQAQGACDALAQVTKAADGIDPLALLHVQSGLLTTAILLYARATATSGSKSERGSVQLDASKLLPEQQADHDMIIRLRNGAIGHVEQSARIAGDLWHRDFLFAKGSGAGNWEFSSASLSIGFHIEVSETLRRQLPVASAIVKAKCHERLDKAIAVIRDAKLSDQDLLRYKVDPLEWFGSIEAALMVFSGGPGTETSAWLPLR</sequence>
<accession>A0A246JWR9</accession>
<evidence type="ECO:0000313" key="2">
    <source>
        <dbReference type="Proteomes" id="UP000197361"/>
    </source>
</evidence>
<dbReference type="OrthoDB" id="7605194at2"/>
<evidence type="ECO:0000313" key="1">
    <source>
        <dbReference type="EMBL" id="OWQ97521.1"/>
    </source>
</evidence>
<reference evidence="1 2" key="1">
    <citation type="journal article" date="2010" name="Int. J. Syst. Evol. Microbiol.">
        <title>Sphingopyxis bauzanensis sp. nov., a psychrophilic bacterium isolated from soil.</title>
        <authorList>
            <person name="Zhang D.C."/>
            <person name="Liu H.C."/>
            <person name="Xin Y.H."/>
            <person name="Zhou Y.G."/>
            <person name="Schinner F."/>
            <person name="Margesin R."/>
        </authorList>
    </citation>
    <scope>NUCLEOTIDE SEQUENCE [LARGE SCALE GENOMIC DNA]</scope>
    <source>
        <strain evidence="1 2">DSM 22271</strain>
    </source>
</reference>
<dbReference type="Proteomes" id="UP000197361">
    <property type="component" value="Unassembled WGS sequence"/>
</dbReference>
<dbReference type="EMBL" id="NISK01000002">
    <property type="protein sequence ID" value="OWQ97521.1"/>
    <property type="molecule type" value="Genomic_DNA"/>
</dbReference>
<dbReference type="AlphaFoldDB" id="A0A246JWR9"/>
<protein>
    <submittedName>
        <fullName evidence="1">Uncharacterized protein</fullName>
    </submittedName>
</protein>